<proteinExistence type="predicted"/>
<dbReference type="InterPro" id="IPR001279">
    <property type="entry name" value="Metallo-B-lactamas"/>
</dbReference>
<dbReference type="GO" id="GO:0016740">
    <property type="term" value="F:transferase activity"/>
    <property type="evidence" value="ECO:0007669"/>
    <property type="project" value="TreeGrafter"/>
</dbReference>
<keyword evidence="3" id="KW-1185">Reference proteome</keyword>
<evidence type="ECO:0000313" key="3">
    <source>
        <dbReference type="Proteomes" id="UP001369815"/>
    </source>
</evidence>
<dbReference type="AlphaFoldDB" id="A0AAX6MR35"/>
<organism evidence="2 3">
    <name type="scientific">Daldinia eschscholtzii</name>
    <dbReference type="NCBI Taxonomy" id="292717"/>
    <lineage>
        <taxon>Eukaryota</taxon>
        <taxon>Fungi</taxon>
        <taxon>Dikarya</taxon>
        <taxon>Ascomycota</taxon>
        <taxon>Pezizomycotina</taxon>
        <taxon>Sordariomycetes</taxon>
        <taxon>Xylariomycetidae</taxon>
        <taxon>Xylariales</taxon>
        <taxon>Hypoxylaceae</taxon>
        <taxon>Daldinia</taxon>
    </lineage>
</organism>
<dbReference type="Proteomes" id="UP001369815">
    <property type="component" value="Unassembled WGS sequence"/>
</dbReference>
<protein>
    <recommendedName>
        <fullName evidence="1">Metallo-beta-lactamase domain-containing protein</fullName>
    </recommendedName>
</protein>
<dbReference type="InterPro" id="IPR036866">
    <property type="entry name" value="RibonucZ/Hydroxyglut_hydro"/>
</dbReference>
<dbReference type="InterPro" id="IPR052926">
    <property type="entry name" value="Metallo-beta-lactamase_dom"/>
</dbReference>
<evidence type="ECO:0000259" key="1">
    <source>
        <dbReference type="Pfam" id="PF00753"/>
    </source>
</evidence>
<dbReference type="CDD" id="cd07713">
    <property type="entry name" value="DHPS-like_MBL-fold"/>
    <property type="match status" value="1"/>
</dbReference>
<dbReference type="Pfam" id="PF00753">
    <property type="entry name" value="Lactamase_B"/>
    <property type="match status" value="1"/>
</dbReference>
<dbReference type="Gene3D" id="3.60.15.10">
    <property type="entry name" value="Ribonuclease Z/Hydroxyacylglutathione hydrolase-like"/>
    <property type="match status" value="1"/>
</dbReference>
<sequence>MLKTIASLNMAASMIPKLAEVDSLTIQAIINDEIDQISPSPHPAVKHPQSFMGAPLRPLPTDVQRGGAKLQMRMDTLCCGAHGLSLLITVTKDGKSHSLLFDTGPEEAVWESNVTRLGLDPSTIERIVLSHWHRDHSGGMLSAIRMIEESKKTSVHAQKEVVVDVHPDRPEFRGIMAHEPISLEPDPSFAEIEEAGATIFKSDEVHTALDDTFLISGSIPRLTPYEGGIPNGIRYNSEGQWEKDELIMDERLVMCNLKGKGLVVFTGCSHAGVVNVSRHAIELGGGVPLYTVVGGYHLADGSPEKLQKSLEDLKALEPTVLMPGHCTGWRFKVAIEKEMPGCMAPIFGGTKYELV</sequence>
<dbReference type="EMBL" id="JBANMG010000003">
    <property type="protein sequence ID" value="KAK6954964.1"/>
    <property type="molecule type" value="Genomic_DNA"/>
</dbReference>
<comment type="caution">
    <text evidence="2">The sequence shown here is derived from an EMBL/GenBank/DDBJ whole genome shotgun (WGS) entry which is preliminary data.</text>
</comment>
<dbReference type="SUPFAM" id="SSF56281">
    <property type="entry name" value="Metallo-hydrolase/oxidoreductase"/>
    <property type="match status" value="1"/>
</dbReference>
<dbReference type="PANTHER" id="PTHR13754">
    <property type="entry name" value="METALLO-BETA-LACTAMASE SUPERFAMILY PROTEIN"/>
    <property type="match status" value="1"/>
</dbReference>
<dbReference type="PANTHER" id="PTHR13754:SF13">
    <property type="entry name" value="METALLO-BETA-LACTAMASE SUPERFAMILY PROTEIN (AFU_ORTHOLOGUE AFUA_3G07630)"/>
    <property type="match status" value="1"/>
</dbReference>
<feature type="domain" description="Metallo-beta-lactamase" evidence="1">
    <location>
        <begin position="88"/>
        <end position="140"/>
    </location>
</feature>
<evidence type="ECO:0000313" key="2">
    <source>
        <dbReference type="EMBL" id="KAK6954964.1"/>
    </source>
</evidence>
<gene>
    <name evidence="2" type="ORF">Daesc_002593</name>
</gene>
<dbReference type="InterPro" id="IPR041712">
    <property type="entry name" value="DHPS-like_MBL-fold"/>
</dbReference>
<reference evidence="2 3" key="1">
    <citation type="journal article" date="2024" name="Front Chem Biol">
        <title>Unveiling the potential of Daldinia eschscholtzii MFLUCC 19-0629 through bioactivity and bioinformatics studies for enhanced sustainable agriculture production.</title>
        <authorList>
            <person name="Brooks S."/>
            <person name="Weaver J.A."/>
            <person name="Klomchit A."/>
            <person name="Alharthi S.A."/>
            <person name="Onlamun T."/>
            <person name="Nurani R."/>
            <person name="Vong T.K."/>
            <person name="Alberti F."/>
            <person name="Greco C."/>
        </authorList>
    </citation>
    <scope>NUCLEOTIDE SEQUENCE [LARGE SCALE GENOMIC DNA]</scope>
    <source>
        <strain evidence="2">MFLUCC 19-0629</strain>
    </source>
</reference>
<name>A0AAX6MR35_9PEZI</name>
<accession>A0AAX6MR35</accession>